<feature type="transmembrane region" description="Helical" evidence="5">
    <location>
        <begin position="137"/>
        <end position="159"/>
    </location>
</feature>
<dbReference type="SUPFAM" id="SSF158442">
    <property type="entry name" value="DsbB-like"/>
    <property type="match status" value="1"/>
</dbReference>
<dbReference type="InterPro" id="IPR023380">
    <property type="entry name" value="DsbB-like_sf"/>
</dbReference>
<evidence type="ECO:0000256" key="1">
    <source>
        <dbReference type="ARBA" id="ARBA00004141"/>
    </source>
</evidence>
<evidence type="ECO:0000256" key="3">
    <source>
        <dbReference type="ARBA" id="ARBA00022989"/>
    </source>
</evidence>
<dbReference type="Proteomes" id="UP001176960">
    <property type="component" value="Unassembled WGS sequence"/>
</dbReference>
<dbReference type="GO" id="GO:0006457">
    <property type="term" value="P:protein folding"/>
    <property type="evidence" value="ECO:0007669"/>
    <property type="project" value="InterPro"/>
</dbReference>
<organism evidence="6 7">
    <name type="scientific">Brytella acorum</name>
    <dbReference type="NCBI Taxonomy" id="2959299"/>
    <lineage>
        <taxon>Bacteria</taxon>
        <taxon>Pseudomonadati</taxon>
        <taxon>Pseudomonadota</taxon>
        <taxon>Alphaproteobacteria</taxon>
        <taxon>Acetobacterales</taxon>
        <taxon>Acetobacteraceae</taxon>
        <taxon>Brytella</taxon>
    </lineage>
</organism>
<dbReference type="Pfam" id="PF02600">
    <property type="entry name" value="DsbB"/>
    <property type="match status" value="1"/>
</dbReference>
<name>A0AA35V7W1_9PROT</name>
<evidence type="ECO:0000256" key="4">
    <source>
        <dbReference type="ARBA" id="ARBA00023136"/>
    </source>
</evidence>
<evidence type="ECO:0000256" key="2">
    <source>
        <dbReference type="ARBA" id="ARBA00022692"/>
    </source>
</evidence>
<sequence length="170" mass="18570">MTRSAVQSSLGVLLIFASFFALGTAWYSQHVLGEVPCELCLVERVPWRFIFVAGVLAFVVPRRVGFWSLVAGLVLLTASALLSFVHVGVEHHWWESPFPSCRAPIVHGSTYRERLLSMPLRPTKPCDAPSYVFGLPFSMAALEGVYSAVLAAIVIVGLVRPGALADTRRS</sequence>
<dbReference type="AlphaFoldDB" id="A0AA35V7W1"/>
<protein>
    <submittedName>
        <fullName evidence="6">Disulfide bond formation protein B</fullName>
    </submittedName>
</protein>
<dbReference type="RefSeq" id="WP_289842717.1">
    <property type="nucleotide sequence ID" value="NZ_CATKSH010000001.1"/>
</dbReference>
<comment type="caution">
    <text evidence="6">The sequence shown here is derived from an EMBL/GenBank/DDBJ whole genome shotgun (WGS) entry which is preliminary data.</text>
</comment>
<dbReference type="Gene3D" id="1.20.1550.10">
    <property type="entry name" value="DsbB-like"/>
    <property type="match status" value="1"/>
</dbReference>
<accession>A0AA35V7W1</accession>
<feature type="transmembrane region" description="Helical" evidence="5">
    <location>
        <begin position="66"/>
        <end position="89"/>
    </location>
</feature>
<comment type="subcellular location">
    <subcellularLocation>
        <location evidence="1">Membrane</location>
        <topology evidence="1">Multi-pass membrane protein</topology>
    </subcellularLocation>
</comment>
<dbReference type="EMBL" id="CATKSH010000001">
    <property type="protein sequence ID" value="CAI9119488.1"/>
    <property type="molecule type" value="Genomic_DNA"/>
</dbReference>
<keyword evidence="7" id="KW-1185">Reference proteome</keyword>
<feature type="transmembrane region" description="Helical" evidence="5">
    <location>
        <begin position="45"/>
        <end position="61"/>
    </location>
</feature>
<keyword evidence="4 5" id="KW-0472">Membrane</keyword>
<gene>
    <name evidence="6" type="ORF">LMG32879_000303</name>
</gene>
<dbReference type="GO" id="GO:0015035">
    <property type="term" value="F:protein-disulfide reductase activity"/>
    <property type="evidence" value="ECO:0007669"/>
    <property type="project" value="InterPro"/>
</dbReference>
<keyword evidence="3 5" id="KW-1133">Transmembrane helix</keyword>
<evidence type="ECO:0000313" key="7">
    <source>
        <dbReference type="Proteomes" id="UP001176960"/>
    </source>
</evidence>
<keyword evidence="2 5" id="KW-0812">Transmembrane</keyword>
<reference evidence="6" key="1">
    <citation type="submission" date="2023-03" db="EMBL/GenBank/DDBJ databases">
        <authorList>
            <person name="Cleenwerck I."/>
        </authorList>
    </citation>
    <scope>NUCLEOTIDE SEQUENCE</scope>
    <source>
        <strain evidence="6">LMG 32879</strain>
    </source>
</reference>
<dbReference type="InterPro" id="IPR003752">
    <property type="entry name" value="DiS_bond_form_DsbB/BdbC"/>
</dbReference>
<evidence type="ECO:0000256" key="5">
    <source>
        <dbReference type="SAM" id="Phobius"/>
    </source>
</evidence>
<dbReference type="GO" id="GO:0016020">
    <property type="term" value="C:membrane"/>
    <property type="evidence" value="ECO:0007669"/>
    <property type="project" value="UniProtKB-SubCell"/>
</dbReference>
<proteinExistence type="predicted"/>
<evidence type="ECO:0000313" key="6">
    <source>
        <dbReference type="EMBL" id="CAI9119488.1"/>
    </source>
</evidence>